<protein>
    <submittedName>
        <fullName evidence="2">Uncharacterized protein</fullName>
    </submittedName>
</protein>
<reference evidence="2" key="1">
    <citation type="submission" date="2020-10" db="EMBL/GenBank/DDBJ databases">
        <authorList>
            <person name="Lu T."/>
            <person name="Wang Q."/>
            <person name="Han X."/>
        </authorList>
    </citation>
    <scope>NUCLEOTIDE SEQUENCE</scope>
    <source>
        <strain evidence="2">WQ 117</strain>
    </source>
</reference>
<accession>A0A8J7FRV5</accession>
<evidence type="ECO:0000313" key="2">
    <source>
        <dbReference type="EMBL" id="MBF0598464.1"/>
    </source>
</evidence>
<keyword evidence="1" id="KW-1133">Transmembrane helix</keyword>
<feature type="transmembrane region" description="Helical" evidence="1">
    <location>
        <begin position="65"/>
        <end position="83"/>
    </location>
</feature>
<keyword evidence="3" id="KW-1185">Reference proteome</keyword>
<organism evidence="2 3">
    <name type="scientific">Faecalibacter rhinopitheci</name>
    <dbReference type="NCBI Taxonomy" id="2779678"/>
    <lineage>
        <taxon>Bacteria</taxon>
        <taxon>Pseudomonadati</taxon>
        <taxon>Bacteroidota</taxon>
        <taxon>Flavobacteriia</taxon>
        <taxon>Flavobacteriales</taxon>
        <taxon>Weeksellaceae</taxon>
        <taxon>Faecalibacter</taxon>
    </lineage>
</organism>
<feature type="transmembrane region" description="Helical" evidence="1">
    <location>
        <begin position="103"/>
        <end position="124"/>
    </location>
</feature>
<evidence type="ECO:0000256" key="1">
    <source>
        <dbReference type="SAM" id="Phobius"/>
    </source>
</evidence>
<dbReference type="Proteomes" id="UP000608754">
    <property type="component" value="Unassembled WGS sequence"/>
</dbReference>
<evidence type="ECO:0000313" key="3">
    <source>
        <dbReference type="Proteomes" id="UP000608754"/>
    </source>
</evidence>
<feature type="transmembrane region" description="Helical" evidence="1">
    <location>
        <begin position="12"/>
        <end position="32"/>
    </location>
</feature>
<sequence>MDIFYPEVETFIPFPLITIITILIILFVIYYLTIYKTELLIKFLKIEKYFGNEKIESNNVSISKFTQIGILISSVIILVFNLPNFIKDLITYLSAKDAYQQSLTYIFLGSGITSLLALILLIFSDKISLTLTKK</sequence>
<dbReference type="AlphaFoldDB" id="A0A8J7FRV5"/>
<keyword evidence="1" id="KW-0472">Membrane</keyword>
<name>A0A8J7FRV5_9FLAO</name>
<dbReference type="RefSeq" id="WP_194184043.1">
    <property type="nucleotide sequence ID" value="NZ_JADGIK010000043.1"/>
</dbReference>
<comment type="caution">
    <text evidence="2">The sequence shown here is derived from an EMBL/GenBank/DDBJ whole genome shotgun (WGS) entry which is preliminary data.</text>
</comment>
<gene>
    <name evidence="2" type="ORF">IM532_13620</name>
</gene>
<keyword evidence="1" id="KW-0812">Transmembrane</keyword>
<proteinExistence type="predicted"/>
<dbReference type="EMBL" id="JADGIK010000043">
    <property type="protein sequence ID" value="MBF0598464.1"/>
    <property type="molecule type" value="Genomic_DNA"/>
</dbReference>